<protein>
    <submittedName>
        <fullName evidence="1">Uncharacterized protein</fullName>
    </submittedName>
</protein>
<comment type="caution">
    <text evidence="1">The sequence shown here is derived from an EMBL/GenBank/DDBJ whole genome shotgun (WGS) entry which is preliminary data.</text>
</comment>
<evidence type="ECO:0000313" key="1">
    <source>
        <dbReference type="EMBL" id="KAJ3482303.1"/>
    </source>
</evidence>
<name>A0ACC1QMG2_9HYPO</name>
<evidence type="ECO:0000313" key="2">
    <source>
        <dbReference type="Proteomes" id="UP001148737"/>
    </source>
</evidence>
<sequence>MRTPGIPTVLLVNGAVMIMAFAFTALLPVVLYTPIHLGGLGLSPFQISIYMAVQGLAQATWLLIIFPPLHRRLGTRKLLAVCAGVYPFFYLTYIILNELLRVGTPCAMAWVWVIGPLAAIVGPGVSMAFTAVQLALNDASPDPHVMGTLNGIALTIASGLRSFTPGLTTALYAIGVRDQILHGQLAWAVLMPMSLLMWVVIPRLPNDKQPAATADSDEESD</sequence>
<keyword evidence="2" id="KW-1185">Reference proteome</keyword>
<dbReference type="Proteomes" id="UP001148737">
    <property type="component" value="Unassembled WGS sequence"/>
</dbReference>
<gene>
    <name evidence="1" type="ORF">NLG97_g7605</name>
</gene>
<reference evidence="1" key="1">
    <citation type="submission" date="2022-07" db="EMBL/GenBank/DDBJ databases">
        <title>Genome Sequence of Lecanicillium saksenae.</title>
        <authorList>
            <person name="Buettner E."/>
        </authorList>
    </citation>
    <scope>NUCLEOTIDE SEQUENCE</scope>
    <source>
        <strain evidence="1">VT-O1</strain>
    </source>
</reference>
<dbReference type="EMBL" id="JANAKD010001188">
    <property type="protein sequence ID" value="KAJ3482303.1"/>
    <property type="molecule type" value="Genomic_DNA"/>
</dbReference>
<proteinExistence type="predicted"/>
<accession>A0ACC1QMG2</accession>
<organism evidence="1 2">
    <name type="scientific">Lecanicillium saksenae</name>
    <dbReference type="NCBI Taxonomy" id="468837"/>
    <lineage>
        <taxon>Eukaryota</taxon>
        <taxon>Fungi</taxon>
        <taxon>Dikarya</taxon>
        <taxon>Ascomycota</taxon>
        <taxon>Pezizomycotina</taxon>
        <taxon>Sordariomycetes</taxon>
        <taxon>Hypocreomycetidae</taxon>
        <taxon>Hypocreales</taxon>
        <taxon>Cordycipitaceae</taxon>
        <taxon>Lecanicillium</taxon>
    </lineage>
</organism>